<evidence type="ECO:0008006" key="3">
    <source>
        <dbReference type="Google" id="ProtNLM"/>
    </source>
</evidence>
<dbReference type="PANTHER" id="PTHR43135:SF3">
    <property type="entry name" value="ALPHA-D-RIBOSE 1-METHYLPHOSPHONATE 5-TRIPHOSPHATE DIPHOSPHATASE"/>
    <property type="match status" value="1"/>
</dbReference>
<keyword evidence="2" id="KW-1185">Reference proteome</keyword>
<dbReference type="Gene3D" id="3.20.20.140">
    <property type="entry name" value="Metal-dependent hydrolases"/>
    <property type="match status" value="1"/>
</dbReference>
<dbReference type="PANTHER" id="PTHR43135">
    <property type="entry name" value="ALPHA-D-RIBOSE 1-METHYLPHOSPHONATE 5-TRIPHOSPHATE DIPHOSPHATASE"/>
    <property type="match status" value="1"/>
</dbReference>
<dbReference type="AlphaFoldDB" id="A0A930VCI2"/>
<dbReference type="InterPro" id="IPR051781">
    <property type="entry name" value="Metallo-dep_Hydrolase"/>
</dbReference>
<sequence length="289" mass="29462">MRYPAFCDHHVHLGLIDASGLAASGVGRVVDLGWSDAVLALVEAAPVPAAYAGRFVSAPGGYPSASRWAPPRCTSEVAEPRDAADAVAHQVALGAGVVKVTLNRDAGPVPDVPTLRAVVDAATEADLPVVAHVEGPGMVELALAGHVGALAHTPWTHRLDGEVVAEAVEAGQAWVSTLDIHGYGTPSADQDRAVDNLARFHAAGGRVLYGTDLGNGPLPEALNLREVGLLLDAGLGDDAVLLALTDPWPFVTVTAAVSAGSTEVPDAPGPLVERLASARVVPEPTTGGE</sequence>
<accession>A0A930VCI2</accession>
<dbReference type="InterPro" id="IPR032466">
    <property type="entry name" value="Metal_Hydrolase"/>
</dbReference>
<evidence type="ECO:0000313" key="1">
    <source>
        <dbReference type="EMBL" id="MBF4763081.1"/>
    </source>
</evidence>
<comment type="caution">
    <text evidence="1">The sequence shown here is derived from an EMBL/GenBank/DDBJ whole genome shotgun (WGS) entry which is preliminary data.</text>
</comment>
<gene>
    <name evidence="1" type="ORF">ISU07_08070</name>
</gene>
<organism evidence="1 2">
    <name type="scientific">Nocardioides islandensis</name>
    <dbReference type="NCBI Taxonomy" id="433663"/>
    <lineage>
        <taxon>Bacteria</taxon>
        <taxon>Bacillati</taxon>
        <taxon>Actinomycetota</taxon>
        <taxon>Actinomycetes</taxon>
        <taxon>Propionibacteriales</taxon>
        <taxon>Nocardioidaceae</taxon>
        <taxon>Nocardioides</taxon>
    </lineage>
</organism>
<reference evidence="1" key="1">
    <citation type="submission" date="2020-11" db="EMBL/GenBank/DDBJ databases">
        <title>Nocardioides sp. nov., isolated from Soil of Cynanchum wilfordii Hemsley rhizosphere.</title>
        <authorList>
            <person name="Lee J.-S."/>
            <person name="Suh M.K."/>
            <person name="Kim J.-S."/>
        </authorList>
    </citation>
    <scope>NUCLEOTIDE SEQUENCE</scope>
    <source>
        <strain evidence="1">KCTC 19275</strain>
    </source>
</reference>
<dbReference type="EMBL" id="JADKPN010000003">
    <property type="protein sequence ID" value="MBF4763081.1"/>
    <property type="molecule type" value="Genomic_DNA"/>
</dbReference>
<dbReference type="RefSeq" id="WP_194706263.1">
    <property type="nucleotide sequence ID" value="NZ_JADKPN010000003.1"/>
</dbReference>
<dbReference type="SUPFAM" id="SSF51556">
    <property type="entry name" value="Metallo-dependent hydrolases"/>
    <property type="match status" value="1"/>
</dbReference>
<proteinExistence type="predicted"/>
<protein>
    <recommendedName>
        <fullName evidence="3">Amidohydrolase</fullName>
    </recommendedName>
</protein>
<evidence type="ECO:0000313" key="2">
    <source>
        <dbReference type="Proteomes" id="UP000640489"/>
    </source>
</evidence>
<name>A0A930VCI2_9ACTN</name>
<dbReference type="Proteomes" id="UP000640489">
    <property type="component" value="Unassembled WGS sequence"/>
</dbReference>